<proteinExistence type="predicted"/>
<dbReference type="Gene3D" id="3.80.10.10">
    <property type="entry name" value="Ribonuclease Inhibitor"/>
    <property type="match status" value="1"/>
</dbReference>
<gene>
    <name evidence="2" type="primary">LOC128201130</name>
</gene>
<dbReference type="SUPFAM" id="SSF52047">
    <property type="entry name" value="RNI-like"/>
    <property type="match status" value="1"/>
</dbReference>
<dbReference type="GeneID" id="128201130"/>
<organism evidence="1 2">
    <name type="scientific">Galleria mellonella</name>
    <name type="common">Greater wax moth</name>
    <dbReference type="NCBI Taxonomy" id="7137"/>
    <lineage>
        <taxon>Eukaryota</taxon>
        <taxon>Metazoa</taxon>
        <taxon>Ecdysozoa</taxon>
        <taxon>Arthropoda</taxon>
        <taxon>Hexapoda</taxon>
        <taxon>Insecta</taxon>
        <taxon>Pterygota</taxon>
        <taxon>Neoptera</taxon>
        <taxon>Endopterygota</taxon>
        <taxon>Lepidoptera</taxon>
        <taxon>Glossata</taxon>
        <taxon>Ditrysia</taxon>
        <taxon>Pyraloidea</taxon>
        <taxon>Pyralidae</taxon>
        <taxon>Galleriinae</taxon>
        <taxon>Galleria</taxon>
    </lineage>
</organism>
<evidence type="ECO:0000313" key="2">
    <source>
        <dbReference type="RefSeq" id="XP_052752925.1"/>
    </source>
</evidence>
<dbReference type="InterPro" id="IPR032675">
    <property type="entry name" value="LRR_dom_sf"/>
</dbReference>
<dbReference type="Proteomes" id="UP001652740">
    <property type="component" value="Unplaced"/>
</dbReference>
<sequence>MNFINLPIDVGVLIFNYLNTKSKINVYSSCSRLREFFAPCHVKKLVLSRSTLAVVKTLNHGLFLELGLYIQELCLSGMPDLTSENLKLHITKFPNLTTLDITFTDVYLSDFVKICPINLKNLAINFFKQPRKSKNEEIWKECRQVFESRKFTKVHFVVFELLDSETPLMFLEGLPIVEDLKVTIADNYKKNYDSDINETVDDKIYDINFSQLFYVLRDCRVTHKNSKCLRGVANLDFKRIEYIFIMYLERIVIYVSPVLRHLFLGNCQDLKVEVCSQLPLDFMLDGNIIFRAWSKDINFNDDFMKKLLLDLKDYFPTYICMHDNAITKVINSKNDWYCIDACQSIRKVTSMIEKLTLSDFCRVKGMVMTCERPFSFLFGPEVVKNLSYLRLSNVYLTDFAVLFSACSVLETLDIYVEKPETQDFCQGFTLPQSINLVKNLKNIKVTTEDIVYNLLFETLSQCAMLENIHICEYERCFEDSDVNVDKIELMIENCKNLYSLYIETEMSAENLTMFMSPIKQIAQKLERNHLHIEVCDCYRGWNLFGDVFNPSPLHILD</sequence>
<protein>
    <submittedName>
        <fullName evidence="2">LOW QUALITY PROTEIN: uncharacterized protein LOC128201130</fullName>
    </submittedName>
</protein>
<evidence type="ECO:0000313" key="1">
    <source>
        <dbReference type="Proteomes" id="UP001652740"/>
    </source>
</evidence>
<reference evidence="2" key="1">
    <citation type="submission" date="2025-08" db="UniProtKB">
        <authorList>
            <consortium name="RefSeq"/>
        </authorList>
    </citation>
    <scope>IDENTIFICATION</scope>
    <source>
        <tissue evidence="2">Whole larvae</tissue>
    </source>
</reference>
<dbReference type="RefSeq" id="XP_052752925.1">
    <property type="nucleotide sequence ID" value="XM_052896965.1"/>
</dbReference>
<accession>A0ABM3MP31</accession>
<name>A0ABM3MP31_GALME</name>
<keyword evidence="1" id="KW-1185">Reference proteome</keyword>